<dbReference type="AlphaFoldDB" id="A0A2M7G1M4"/>
<dbReference type="EMBL" id="PFFQ01000049">
    <property type="protein sequence ID" value="PIW15628.1"/>
    <property type="molecule type" value="Genomic_DNA"/>
</dbReference>
<accession>A0A2M7G1M4</accession>
<dbReference type="PROSITE" id="PS50110">
    <property type="entry name" value="RESPONSE_REGULATORY"/>
    <property type="match status" value="1"/>
</dbReference>
<feature type="compositionally biased region" description="Polar residues" evidence="3">
    <location>
        <begin position="37"/>
        <end position="55"/>
    </location>
</feature>
<sequence length="340" mass="38080">MLKRLMAGVYKQELASLAKEHETQINDLRAQLEQTQTSLEHMQTQQQSLQATLDSKQAELDTAHEKPQKIQADLEAQLQALEQAKLSVVLELDQVKSELAQLRSAGSEIQGAQNAGLEQELAELKTQLEQAKEETTALQQQKGFLQGQLRQFELEKQELEPGFKAQLAELERNKNAEIEQLKQQLELLQREKNMGSASLSAADSATPVAPATPAASSGRQKKLVLIVDDALTTRVLQKKMLESAGFEVVLGKDGLEGQSMFQEHLPDLVITDVEMPKMDGFELTSWIRKDSQHQRVPVLMVTSYGDPEFQKKGKQAGADDFIQKNNFNQQTFLEIVSRYL</sequence>
<evidence type="ECO:0000256" key="2">
    <source>
        <dbReference type="PROSITE-ProRule" id="PRU00169"/>
    </source>
</evidence>
<dbReference type="InterPro" id="IPR011006">
    <property type="entry name" value="CheY-like_superfamily"/>
</dbReference>
<dbReference type="SMART" id="SM00448">
    <property type="entry name" value="REC"/>
    <property type="match status" value="1"/>
</dbReference>
<dbReference type="GO" id="GO:0000160">
    <property type="term" value="P:phosphorelay signal transduction system"/>
    <property type="evidence" value="ECO:0007669"/>
    <property type="project" value="InterPro"/>
</dbReference>
<gene>
    <name evidence="5" type="ORF">COW36_16455</name>
</gene>
<dbReference type="Gene3D" id="3.40.50.2300">
    <property type="match status" value="1"/>
</dbReference>
<feature type="modified residue" description="4-aspartylphosphate" evidence="2">
    <location>
        <position position="272"/>
    </location>
</feature>
<dbReference type="Pfam" id="PF00072">
    <property type="entry name" value="Response_reg"/>
    <property type="match status" value="1"/>
</dbReference>
<evidence type="ECO:0000313" key="5">
    <source>
        <dbReference type="EMBL" id="PIW15628.1"/>
    </source>
</evidence>
<feature type="domain" description="Response regulatory" evidence="4">
    <location>
        <begin position="223"/>
        <end position="339"/>
    </location>
</feature>
<dbReference type="PANTHER" id="PTHR44591:SF3">
    <property type="entry name" value="RESPONSE REGULATORY DOMAIN-CONTAINING PROTEIN"/>
    <property type="match status" value="1"/>
</dbReference>
<evidence type="ECO:0000259" key="4">
    <source>
        <dbReference type="PROSITE" id="PS50110"/>
    </source>
</evidence>
<dbReference type="InterPro" id="IPR050595">
    <property type="entry name" value="Bact_response_regulator"/>
</dbReference>
<organism evidence="5 6">
    <name type="scientific">bacterium (Candidatus Blackallbacteria) CG17_big_fil_post_rev_8_21_14_2_50_48_46</name>
    <dbReference type="NCBI Taxonomy" id="2014261"/>
    <lineage>
        <taxon>Bacteria</taxon>
        <taxon>Candidatus Blackallbacteria</taxon>
    </lineage>
</organism>
<evidence type="ECO:0000256" key="3">
    <source>
        <dbReference type="SAM" id="MobiDB-lite"/>
    </source>
</evidence>
<feature type="compositionally biased region" description="Basic and acidic residues" evidence="3">
    <location>
        <begin position="56"/>
        <end position="67"/>
    </location>
</feature>
<comment type="caution">
    <text evidence="5">The sequence shown here is derived from an EMBL/GenBank/DDBJ whole genome shotgun (WGS) entry which is preliminary data.</text>
</comment>
<dbReference type="SUPFAM" id="SSF52172">
    <property type="entry name" value="CheY-like"/>
    <property type="match status" value="1"/>
</dbReference>
<feature type="region of interest" description="Disordered" evidence="3">
    <location>
        <begin position="37"/>
        <end position="67"/>
    </location>
</feature>
<protein>
    <recommendedName>
        <fullName evidence="4">Response regulatory domain-containing protein</fullName>
    </recommendedName>
</protein>
<name>A0A2M7G1M4_9BACT</name>
<dbReference type="InterPro" id="IPR001789">
    <property type="entry name" value="Sig_transdc_resp-reg_receiver"/>
</dbReference>
<evidence type="ECO:0000256" key="1">
    <source>
        <dbReference type="ARBA" id="ARBA00022553"/>
    </source>
</evidence>
<reference evidence="5 6" key="1">
    <citation type="submission" date="2017-09" db="EMBL/GenBank/DDBJ databases">
        <title>Depth-based differentiation of microbial function through sediment-hosted aquifers and enrichment of novel symbionts in the deep terrestrial subsurface.</title>
        <authorList>
            <person name="Probst A.J."/>
            <person name="Ladd B."/>
            <person name="Jarett J.K."/>
            <person name="Geller-Mcgrath D.E."/>
            <person name="Sieber C.M."/>
            <person name="Emerson J.B."/>
            <person name="Anantharaman K."/>
            <person name="Thomas B.C."/>
            <person name="Malmstrom R."/>
            <person name="Stieglmeier M."/>
            <person name="Klingl A."/>
            <person name="Woyke T."/>
            <person name="Ryan C.M."/>
            <person name="Banfield J.F."/>
        </authorList>
    </citation>
    <scope>NUCLEOTIDE SEQUENCE [LARGE SCALE GENOMIC DNA]</scope>
    <source>
        <strain evidence="5">CG17_big_fil_post_rev_8_21_14_2_50_48_46</strain>
    </source>
</reference>
<evidence type="ECO:0000313" key="6">
    <source>
        <dbReference type="Proteomes" id="UP000231019"/>
    </source>
</evidence>
<proteinExistence type="predicted"/>
<dbReference type="Proteomes" id="UP000231019">
    <property type="component" value="Unassembled WGS sequence"/>
</dbReference>
<keyword evidence="1 2" id="KW-0597">Phosphoprotein</keyword>
<dbReference type="PANTHER" id="PTHR44591">
    <property type="entry name" value="STRESS RESPONSE REGULATOR PROTEIN 1"/>
    <property type="match status" value="1"/>
</dbReference>